<comment type="catalytic activity">
    <reaction evidence="1 10">
        <text>Endohydrolysis of beta-(1-&gt;4)-linkages between D-glucosamine residues in a partly acetylated chitosan.</text>
        <dbReference type="EC" id="3.2.1.132"/>
    </reaction>
</comment>
<comment type="function">
    <text evidence="10">Chitosanase catalyzing the endo-type cleavage of chitosan, the deacylated form of chitin. Chitosanase may be crucial in the degradation of the deacetylated portion of chitin in the fungal cell wall.</text>
</comment>
<feature type="compositionally biased region" description="Gly residues" evidence="11">
    <location>
        <begin position="294"/>
        <end position="309"/>
    </location>
</feature>
<proteinExistence type="inferred from homology"/>
<comment type="similarity">
    <text evidence="3 10">Belongs to the glycosyl hydrolase 75 family.</text>
</comment>
<dbReference type="GO" id="GO:0000272">
    <property type="term" value="P:polysaccharide catabolic process"/>
    <property type="evidence" value="ECO:0007669"/>
    <property type="project" value="UniProtKB-KW"/>
</dbReference>
<evidence type="ECO:0000256" key="7">
    <source>
        <dbReference type="ARBA" id="ARBA00023277"/>
    </source>
</evidence>
<gene>
    <name evidence="12" type="ORF">Rt10032_c13g5079</name>
</gene>
<sequence length="363" mass="36477">MPALSPSFPPLLSTCPAPPVSRSCLSPRASSTNSSLLFNVPSSLSAFLSQLGTEGSLSCEKGGGVGLDTKSGGYHTNGKGKSGTRYCGDKKDGPKMVWWQSNMDVDCDGSNKKGPCSNDGSFQGQTAFQDSKFQSGKDIDAQSVPYVVIDQDKDFDPTKFGVQPLSVIAVVCGGKLTFDEHGDMGEASVYLAQVCFGSGMNGDAGYDNPDVLYLAFPGDRSETVPSKEGKDLNEIMTMGQGLMQKAFEGSRAPVSGGTGTQTMSIGASGAKASSTRHGGGSSSGQGAVTSAGFSDGGAGGTTGAGGTGAVTGAAPTPTDVGAAALWLSSEGGSGGTVGGSTTSESSSNSPLGDTGMYVSLSRF</sequence>
<feature type="compositionally biased region" description="Low complexity" evidence="11">
    <location>
        <begin position="284"/>
        <end position="293"/>
    </location>
</feature>
<comment type="caution">
    <text evidence="12">The sequence shown here is derived from an EMBL/GenBank/DDBJ whole genome shotgun (WGS) entry which is preliminary data.</text>
</comment>
<comment type="subcellular location">
    <subcellularLocation>
        <location evidence="2 10">Secreted</location>
    </subcellularLocation>
</comment>
<evidence type="ECO:0000256" key="6">
    <source>
        <dbReference type="ARBA" id="ARBA00022801"/>
    </source>
</evidence>
<dbReference type="EC" id="3.2.1.132" evidence="10"/>
<dbReference type="InterPro" id="IPR009939">
    <property type="entry name" value="Chitosanase_fungal"/>
</dbReference>
<evidence type="ECO:0000313" key="13">
    <source>
        <dbReference type="Proteomes" id="UP000321518"/>
    </source>
</evidence>
<evidence type="ECO:0000256" key="5">
    <source>
        <dbReference type="ARBA" id="ARBA00022729"/>
    </source>
</evidence>
<dbReference type="PANTHER" id="PTHR42061">
    <property type="entry name" value="ENDO-CHITOSANASE"/>
    <property type="match status" value="1"/>
</dbReference>
<evidence type="ECO:0000256" key="9">
    <source>
        <dbReference type="ARBA" id="ARBA00023326"/>
    </source>
</evidence>
<evidence type="ECO:0000256" key="11">
    <source>
        <dbReference type="SAM" id="MobiDB-lite"/>
    </source>
</evidence>
<evidence type="ECO:0000256" key="10">
    <source>
        <dbReference type="RuleBase" id="RU361208"/>
    </source>
</evidence>
<evidence type="ECO:0000256" key="8">
    <source>
        <dbReference type="ARBA" id="ARBA00023295"/>
    </source>
</evidence>
<dbReference type="Proteomes" id="UP000321518">
    <property type="component" value="Unassembled WGS sequence"/>
</dbReference>
<keyword evidence="6 10" id="KW-0378">Hydrolase</keyword>
<protein>
    <recommendedName>
        <fullName evidence="10">Endo-chitosanase</fullName>
        <ecNumber evidence="10">3.2.1.132</ecNumber>
    </recommendedName>
</protein>
<evidence type="ECO:0000256" key="3">
    <source>
        <dbReference type="ARBA" id="ARBA00007799"/>
    </source>
</evidence>
<keyword evidence="9 10" id="KW-0624">Polysaccharide degradation</keyword>
<dbReference type="EMBL" id="BJWK01000013">
    <property type="protein sequence ID" value="GEM11062.1"/>
    <property type="molecule type" value="Genomic_DNA"/>
</dbReference>
<reference evidence="12 13" key="1">
    <citation type="submission" date="2019-07" db="EMBL/GenBank/DDBJ databases">
        <title>Rhodotorula toruloides NBRC10032 genome sequencing.</title>
        <authorList>
            <person name="Shida Y."/>
            <person name="Takaku H."/>
            <person name="Ogasawara W."/>
            <person name="Mori K."/>
        </authorList>
    </citation>
    <scope>NUCLEOTIDE SEQUENCE [LARGE SCALE GENOMIC DNA]</scope>
    <source>
        <strain evidence="12 13">NBRC10032</strain>
    </source>
</reference>
<evidence type="ECO:0000256" key="2">
    <source>
        <dbReference type="ARBA" id="ARBA00004613"/>
    </source>
</evidence>
<dbReference type="Pfam" id="PF07335">
    <property type="entry name" value="Glyco_hydro_75"/>
    <property type="match status" value="1"/>
</dbReference>
<keyword evidence="5" id="KW-0732">Signal</keyword>
<feature type="compositionally biased region" description="Low complexity" evidence="11">
    <location>
        <begin position="339"/>
        <end position="349"/>
    </location>
</feature>
<feature type="region of interest" description="Disordered" evidence="11">
    <location>
        <begin position="328"/>
        <end position="363"/>
    </location>
</feature>
<keyword evidence="7" id="KW-0119">Carbohydrate metabolism</keyword>
<dbReference type="OrthoDB" id="4756206at2759"/>
<dbReference type="GO" id="GO:0005576">
    <property type="term" value="C:extracellular region"/>
    <property type="evidence" value="ECO:0007669"/>
    <property type="project" value="UniProtKB-SubCell"/>
</dbReference>
<dbReference type="GO" id="GO:0016977">
    <property type="term" value="F:chitosanase activity"/>
    <property type="evidence" value="ECO:0007669"/>
    <property type="project" value="UniProtKB-EC"/>
</dbReference>
<evidence type="ECO:0000256" key="4">
    <source>
        <dbReference type="ARBA" id="ARBA00022525"/>
    </source>
</evidence>
<feature type="region of interest" description="Disordered" evidence="11">
    <location>
        <begin position="250"/>
        <end position="315"/>
    </location>
</feature>
<dbReference type="PANTHER" id="PTHR42061:SF6">
    <property type="entry name" value="ENDO-CHITOSANASE"/>
    <property type="match status" value="1"/>
</dbReference>
<name>A0A511KL08_RHOTO</name>
<keyword evidence="4" id="KW-0964">Secreted</keyword>
<organism evidence="12 13">
    <name type="scientific">Rhodotorula toruloides</name>
    <name type="common">Yeast</name>
    <name type="synonym">Rhodosporidium toruloides</name>
    <dbReference type="NCBI Taxonomy" id="5286"/>
    <lineage>
        <taxon>Eukaryota</taxon>
        <taxon>Fungi</taxon>
        <taxon>Dikarya</taxon>
        <taxon>Basidiomycota</taxon>
        <taxon>Pucciniomycotina</taxon>
        <taxon>Microbotryomycetes</taxon>
        <taxon>Sporidiobolales</taxon>
        <taxon>Sporidiobolaceae</taxon>
        <taxon>Rhodotorula</taxon>
    </lineage>
</organism>
<dbReference type="AlphaFoldDB" id="A0A511KL08"/>
<evidence type="ECO:0000256" key="1">
    <source>
        <dbReference type="ARBA" id="ARBA00000405"/>
    </source>
</evidence>
<accession>A0A511KL08</accession>
<keyword evidence="8 10" id="KW-0326">Glycosidase</keyword>
<evidence type="ECO:0000313" key="12">
    <source>
        <dbReference type="EMBL" id="GEM11062.1"/>
    </source>
</evidence>